<name>A0A6J7G4Y1_9ZZZZ</name>
<reference evidence="3" key="1">
    <citation type="submission" date="2020-05" db="EMBL/GenBank/DDBJ databases">
        <authorList>
            <person name="Chiriac C."/>
            <person name="Salcher M."/>
            <person name="Ghai R."/>
            <person name="Kavagutti S V."/>
        </authorList>
    </citation>
    <scope>NUCLEOTIDE SEQUENCE</scope>
</reference>
<dbReference type="Pfam" id="PF11298">
    <property type="entry name" value="DUF3099"/>
    <property type="match status" value="1"/>
</dbReference>
<organism evidence="3">
    <name type="scientific">freshwater metagenome</name>
    <dbReference type="NCBI Taxonomy" id="449393"/>
    <lineage>
        <taxon>unclassified sequences</taxon>
        <taxon>metagenomes</taxon>
        <taxon>ecological metagenomes</taxon>
    </lineage>
</organism>
<keyword evidence="2" id="KW-0472">Membrane</keyword>
<feature type="transmembrane region" description="Helical" evidence="2">
    <location>
        <begin position="52"/>
        <end position="72"/>
    </location>
</feature>
<feature type="region of interest" description="Disordered" evidence="1">
    <location>
        <begin position="78"/>
        <end position="100"/>
    </location>
</feature>
<gene>
    <name evidence="3" type="ORF">UFOPK3610_00241</name>
</gene>
<proteinExistence type="predicted"/>
<dbReference type="AlphaFoldDB" id="A0A6J7G4Y1"/>
<accession>A0A6J7G4Y1</accession>
<dbReference type="InterPro" id="IPR021449">
    <property type="entry name" value="DUF3099"/>
</dbReference>
<evidence type="ECO:0000256" key="1">
    <source>
        <dbReference type="SAM" id="MobiDB-lite"/>
    </source>
</evidence>
<evidence type="ECO:0000256" key="2">
    <source>
        <dbReference type="SAM" id="Phobius"/>
    </source>
</evidence>
<dbReference type="EMBL" id="CAFBMR010000004">
    <property type="protein sequence ID" value="CAB4903101.1"/>
    <property type="molecule type" value="Genomic_DNA"/>
</dbReference>
<evidence type="ECO:0000313" key="3">
    <source>
        <dbReference type="EMBL" id="CAB4903101.1"/>
    </source>
</evidence>
<protein>
    <submittedName>
        <fullName evidence="3">Unannotated protein</fullName>
    </submittedName>
</protein>
<keyword evidence="2" id="KW-1133">Transmembrane helix</keyword>
<keyword evidence="2" id="KW-0812">Transmembrane</keyword>
<sequence>MAVEPQEVYTVTTAQVGTAQEQTGRVGRYLFSMGIRTACVLAAVIIPGWPRWLFLVGAVFLPYIAVVVANAGREKMSRESILTPESTHAALTAGPETPQP</sequence>
<feature type="transmembrane region" description="Helical" evidence="2">
    <location>
        <begin position="29"/>
        <end position="46"/>
    </location>
</feature>